<keyword evidence="1" id="KW-0472">Membrane</keyword>
<evidence type="ECO:0000313" key="2">
    <source>
        <dbReference type="EMBL" id="CAD0099814.1"/>
    </source>
</evidence>
<sequence length="149" mass="16537">MSNDSHFCSYGMILLGFMTIILALILSVFTLVLTNDNHHMLSDATIASGYKDTTFKVAFCEIGTCKEEKTFWKTVLMPASTMTETATVYVPDYDGPTQAATIDMDVQPTTLAPRVLPTSNVEEAEKKKFSIRGMKHGDIVDVNKPEMQM</sequence>
<feature type="transmembrane region" description="Helical" evidence="1">
    <location>
        <begin position="12"/>
        <end position="33"/>
    </location>
</feature>
<proteinExistence type="predicted"/>
<name>A0A9N8K3A7_9PEZI</name>
<reference evidence="2" key="1">
    <citation type="submission" date="2020-06" db="EMBL/GenBank/DDBJ databases">
        <authorList>
            <person name="Onetto C."/>
        </authorList>
    </citation>
    <scope>NUCLEOTIDE SEQUENCE</scope>
</reference>
<dbReference type="Proteomes" id="UP000714618">
    <property type="component" value="Unassembled WGS sequence"/>
</dbReference>
<keyword evidence="1" id="KW-1133">Transmembrane helix</keyword>
<evidence type="ECO:0000256" key="1">
    <source>
        <dbReference type="SAM" id="Phobius"/>
    </source>
</evidence>
<keyword evidence="3" id="KW-1185">Reference proteome</keyword>
<gene>
    <name evidence="2" type="ORF">AWRI4233_LOCUS8639</name>
</gene>
<organism evidence="2 3">
    <name type="scientific">Aureobasidium mustum</name>
    <dbReference type="NCBI Taxonomy" id="2773714"/>
    <lineage>
        <taxon>Eukaryota</taxon>
        <taxon>Fungi</taxon>
        <taxon>Dikarya</taxon>
        <taxon>Ascomycota</taxon>
        <taxon>Pezizomycotina</taxon>
        <taxon>Dothideomycetes</taxon>
        <taxon>Dothideomycetidae</taxon>
        <taxon>Dothideales</taxon>
        <taxon>Saccotheciaceae</taxon>
        <taxon>Aureobasidium</taxon>
    </lineage>
</organism>
<keyword evidence="1" id="KW-0812">Transmembrane</keyword>
<comment type="caution">
    <text evidence="2">The sequence shown here is derived from an EMBL/GenBank/DDBJ whole genome shotgun (WGS) entry which is preliminary data.</text>
</comment>
<dbReference type="OrthoDB" id="3912580at2759"/>
<protein>
    <submittedName>
        <fullName evidence="2">Uncharacterized protein</fullName>
    </submittedName>
</protein>
<evidence type="ECO:0000313" key="3">
    <source>
        <dbReference type="Proteomes" id="UP000714618"/>
    </source>
</evidence>
<dbReference type="EMBL" id="CAIJEO010000010">
    <property type="protein sequence ID" value="CAD0099814.1"/>
    <property type="molecule type" value="Genomic_DNA"/>
</dbReference>
<accession>A0A9N8K3A7</accession>
<dbReference type="AlphaFoldDB" id="A0A9N8K3A7"/>